<evidence type="ECO:0000256" key="1">
    <source>
        <dbReference type="ARBA" id="ARBA00004651"/>
    </source>
</evidence>
<dbReference type="eggNOG" id="KOG3656">
    <property type="taxonomic scope" value="Eukaryota"/>
</dbReference>
<sequence>RGRGAQRVGCWGTSLSQFTAMNNPQHFYSESFFYNWNGEHLAAAGTQSEAADGLGITVCIFMSTSLLVMVAIYISRYFHFPIYYFMANLAADFCAGLAHIYLMFNTGPARGPLWLAYWHPTASVADSLTFAIERHIAAFRTQLHTQMSDQQVVVVVVAIVLGAVPSAGCSCICDVENRSNMAPLRDSYLVFWAIFSLVTFVVMVVLCYIFGYVCQRTVGTSARSSGPRGNRRTMMSLLKIEVTLL</sequence>
<evidence type="ECO:0000256" key="5">
    <source>
        <dbReference type="ARBA" id="ARBA00023224"/>
    </source>
</evidence>
<feature type="transmembrane region" description="Helical" evidence="6">
    <location>
        <begin position="152"/>
        <end position="175"/>
    </location>
</feature>
<accession>H0XPZ9</accession>
<dbReference type="EMBL" id="AAQR03171495">
    <property type="status" value="NOT_ANNOTATED_CDS"/>
    <property type="molecule type" value="Genomic_DNA"/>
</dbReference>
<dbReference type="SUPFAM" id="SSF81321">
    <property type="entry name" value="Family A G protein-coupled receptor-like"/>
    <property type="match status" value="1"/>
</dbReference>
<dbReference type="STRING" id="30611.ENSOGAP00000018190"/>
<feature type="transmembrane region" description="Helical" evidence="6">
    <location>
        <begin position="54"/>
        <end position="75"/>
    </location>
</feature>
<keyword evidence="5" id="KW-0807">Transducer</keyword>
<dbReference type="InParanoid" id="H0XPZ9"/>
<reference evidence="7" key="3">
    <citation type="submission" date="2025-09" db="UniProtKB">
        <authorList>
            <consortium name="Ensembl"/>
        </authorList>
    </citation>
    <scope>IDENTIFICATION</scope>
</reference>
<name>H0XPZ9_OTOGA</name>
<dbReference type="Ensembl" id="ENSOGAT00000024398.1">
    <property type="protein sequence ID" value="ENSOGAP00000018190.1"/>
    <property type="gene ID" value="ENSOGAG00000032506.1"/>
</dbReference>
<dbReference type="GO" id="GO:0005886">
    <property type="term" value="C:plasma membrane"/>
    <property type="evidence" value="ECO:0007669"/>
    <property type="project" value="UniProtKB-SubCell"/>
</dbReference>
<dbReference type="Proteomes" id="UP000005225">
    <property type="component" value="Unassembled WGS sequence"/>
</dbReference>
<comment type="subcellular location">
    <subcellularLocation>
        <location evidence="1">Cell membrane</location>
        <topology evidence="1">Multi-pass membrane protein</topology>
    </subcellularLocation>
</comment>
<evidence type="ECO:0000256" key="6">
    <source>
        <dbReference type="SAM" id="Phobius"/>
    </source>
</evidence>
<feature type="transmembrane region" description="Helical" evidence="6">
    <location>
        <begin position="187"/>
        <end position="213"/>
    </location>
</feature>
<keyword evidence="2" id="KW-1003">Cell membrane</keyword>
<dbReference type="HOGENOM" id="CLU_047979_0_1_1"/>
<keyword evidence="6" id="KW-1133">Transmembrane helix</keyword>
<evidence type="ECO:0000256" key="2">
    <source>
        <dbReference type="ARBA" id="ARBA00022475"/>
    </source>
</evidence>
<dbReference type="AlphaFoldDB" id="H0XPZ9"/>
<dbReference type="Gene3D" id="1.20.1070.10">
    <property type="entry name" value="Rhodopsin 7-helix transmembrane proteins"/>
    <property type="match status" value="1"/>
</dbReference>
<reference evidence="8" key="1">
    <citation type="submission" date="2011-03" db="EMBL/GenBank/DDBJ databases">
        <title>Version 3 of the genome sequence of Otolemur garnettii (Bushbaby).</title>
        <authorList>
            <consortium name="The Broad Institute Genome Sequencing Platform"/>
            <person name="Di Palma F."/>
            <person name="Johnson J."/>
            <person name="Lander E.S."/>
            <person name="Lindblad-Toh K."/>
            <person name="Jaffe D.B."/>
            <person name="Gnerre S."/>
            <person name="MacCallum I."/>
            <person name="Przybylski D."/>
            <person name="Ribeiro F.J."/>
            <person name="Burton J.N."/>
            <person name="Walker B.J."/>
            <person name="Sharpe T."/>
            <person name="Hall G."/>
        </authorList>
    </citation>
    <scope>NUCLEOTIDE SEQUENCE [LARGE SCALE GENOMIC DNA]</scope>
</reference>
<evidence type="ECO:0000313" key="7">
    <source>
        <dbReference type="Ensembl" id="ENSOGAP00000018190.1"/>
    </source>
</evidence>
<keyword evidence="3" id="KW-0297">G-protein coupled receptor</keyword>
<keyword evidence="8" id="KW-1185">Reference proteome</keyword>
<proteinExistence type="predicted"/>
<feature type="transmembrane region" description="Helical" evidence="6">
    <location>
        <begin position="82"/>
        <end position="104"/>
    </location>
</feature>
<keyword evidence="6" id="KW-0472">Membrane</keyword>
<keyword evidence="6" id="KW-0812">Transmembrane</keyword>
<dbReference type="GeneTree" id="ENSGT01120000271896"/>
<evidence type="ECO:0000256" key="3">
    <source>
        <dbReference type="ARBA" id="ARBA00023040"/>
    </source>
</evidence>
<dbReference type="GO" id="GO:0004930">
    <property type="term" value="F:G protein-coupled receptor activity"/>
    <property type="evidence" value="ECO:0007669"/>
    <property type="project" value="UniProtKB-KW"/>
</dbReference>
<evidence type="ECO:0000256" key="4">
    <source>
        <dbReference type="ARBA" id="ARBA00023170"/>
    </source>
</evidence>
<dbReference type="PANTHER" id="PTHR22750">
    <property type="entry name" value="G-PROTEIN COUPLED RECEPTOR"/>
    <property type="match status" value="1"/>
</dbReference>
<protein>
    <submittedName>
        <fullName evidence="7">Uncharacterized protein</fullName>
    </submittedName>
</protein>
<reference evidence="7" key="2">
    <citation type="submission" date="2025-08" db="UniProtKB">
        <authorList>
            <consortium name="Ensembl"/>
        </authorList>
    </citation>
    <scope>IDENTIFICATION</scope>
</reference>
<organism evidence="7 8">
    <name type="scientific">Otolemur garnettii</name>
    <name type="common">Small-eared galago</name>
    <name type="synonym">Garnett's greater bushbaby</name>
    <dbReference type="NCBI Taxonomy" id="30611"/>
    <lineage>
        <taxon>Eukaryota</taxon>
        <taxon>Metazoa</taxon>
        <taxon>Chordata</taxon>
        <taxon>Craniata</taxon>
        <taxon>Vertebrata</taxon>
        <taxon>Euteleostomi</taxon>
        <taxon>Mammalia</taxon>
        <taxon>Eutheria</taxon>
        <taxon>Euarchontoglires</taxon>
        <taxon>Primates</taxon>
        <taxon>Strepsirrhini</taxon>
        <taxon>Lorisiformes</taxon>
        <taxon>Galagidae</taxon>
        <taxon>Otolemur</taxon>
    </lineage>
</organism>
<keyword evidence="4" id="KW-0675">Receptor</keyword>
<evidence type="ECO:0000313" key="8">
    <source>
        <dbReference type="Proteomes" id="UP000005225"/>
    </source>
</evidence>